<accession>A0A0P4WHX9</accession>
<feature type="coiled-coil region" evidence="1">
    <location>
        <begin position="655"/>
        <end position="764"/>
    </location>
</feature>
<protein>
    <recommendedName>
        <fullName evidence="3">DUF3668 domain-containing protein</fullName>
    </recommendedName>
</protein>
<evidence type="ECO:0000256" key="2">
    <source>
        <dbReference type="SAM" id="MobiDB-lite"/>
    </source>
</evidence>
<dbReference type="AlphaFoldDB" id="A0A0P4WHX9"/>
<dbReference type="InterPro" id="IPR039893">
    <property type="entry name" value="CEP120-like"/>
</dbReference>
<sequence length="900" mass="101464">MDGDLALLLSVYEGHGLTPQNGWNVVVVARLQENELATSPVPLVSQPKFEVEMSWTITSDMLCMLRNSGVSVQVECLAQQQQGGQHHTLGYALLPLPLPDPDVKMEAQWYSLKNGPHTRAAMFPSLLLGLNLKRIGFEVLEDFISQKPKQNAVEVDLEMGSSSKDSKLHFVKASSVPQETDMFSRFRKAGEGSGNGPSHKRLSFVSKEIDEIQLMEESNERHDVVITEDGKKNNECRFNKYSLQSKGAQSIGKSFDSTQSVQEINNSLYGNSVPGSPTIKGALLPVQSRRSLQQSASISSSVKENGHRTDPKPSSSKNNDVVALPSTSGAAVGATEKLRAIPLLNAQGSYFQIGPAGEPGEQMFEYSVTIVFAKFLDQLVPPDMEIREPNNTMFCYSLLSHFVYGEPIKDLANPDFQAENAMGRICSTVHNLSEYFMQHPDLPINLTVGDVCLATATVRLSPFASSILTGGLPVQVEGSYPLVPNLFSPLGWKPSGEPVVGIIVTLSASVGPELPVLPFSAGMRDVMNSDRGFHPVLDCSSGSSTRSLSDSQEDSFMDWVDQKDGPSHSRNHGTVARLGYKHKSRHKTWHQMAPLEWSAREAELHHHLAQEWESQMSSMENQLQQRLEQCHTLHKRLTEGLHALESRERSISLKEETIKTQKEDLKLRKAELKRLLKEVDKISKKERKKVEEGELVNLQQQLIHEKRQRRLLQRQVRELEETKRTTESTVDALRLGNQIKDEDINVLKRDKERLQEELTACSQRKDYYKMQWVKAVGQVHQLRADVNTYRVDVEKSSSNVHQTRNSIQYKDERQNDRRHLRSLPEHKVPEDDGRKDTIKGKFTDSSKFVKDLINERKGLRNMVSKRKRIEEENESEKDDEIKVLSSPSDVRRMMHSLVDR</sequence>
<organism evidence="4">
    <name type="scientific">Scylla olivacea</name>
    <name type="common">Orange mud crab</name>
    <name type="synonym">Cancer olivacea</name>
    <dbReference type="NCBI Taxonomy" id="85551"/>
    <lineage>
        <taxon>Eukaryota</taxon>
        <taxon>Metazoa</taxon>
        <taxon>Ecdysozoa</taxon>
        <taxon>Arthropoda</taxon>
        <taxon>Crustacea</taxon>
        <taxon>Multicrustacea</taxon>
        <taxon>Malacostraca</taxon>
        <taxon>Eumalacostraca</taxon>
        <taxon>Eucarida</taxon>
        <taxon>Decapoda</taxon>
        <taxon>Pleocyemata</taxon>
        <taxon>Brachyura</taxon>
        <taxon>Eubrachyura</taxon>
        <taxon>Portunoidea</taxon>
        <taxon>Portunidae</taxon>
        <taxon>Portuninae</taxon>
        <taxon>Scylla</taxon>
    </lineage>
</organism>
<dbReference type="Pfam" id="PF12416">
    <property type="entry name" value="DUF3668"/>
    <property type="match status" value="1"/>
</dbReference>
<feature type="region of interest" description="Disordered" evidence="2">
    <location>
        <begin position="794"/>
        <end position="839"/>
    </location>
</feature>
<dbReference type="Gene3D" id="2.60.40.150">
    <property type="entry name" value="C2 domain"/>
    <property type="match status" value="1"/>
</dbReference>
<dbReference type="EMBL" id="GDRN01059137">
    <property type="protein sequence ID" value="JAI65526.1"/>
    <property type="molecule type" value="Transcribed_RNA"/>
</dbReference>
<feature type="region of interest" description="Disordered" evidence="2">
    <location>
        <begin position="294"/>
        <end position="323"/>
    </location>
</feature>
<feature type="domain" description="DUF3668" evidence="3">
    <location>
        <begin position="340"/>
        <end position="506"/>
    </location>
</feature>
<evidence type="ECO:0000259" key="3">
    <source>
        <dbReference type="Pfam" id="PF12416"/>
    </source>
</evidence>
<proteinExistence type="predicted"/>
<dbReference type="InterPro" id="IPR035892">
    <property type="entry name" value="C2_domain_sf"/>
</dbReference>
<dbReference type="GO" id="GO:0010564">
    <property type="term" value="P:regulation of cell cycle process"/>
    <property type="evidence" value="ECO:0007669"/>
    <property type="project" value="TreeGrafter"/>
</dbReference>
<reference evidence="4" key="1">
    <citation type="submission" date="2015-09" db="EMBL/GenBank/DDBJ databases">
        <title>Scylla olivacea transcriptome.</title>
        <authorList>
            <person name="Ikhwanuddin M."/>
        </authorList>
    </citation>
    <scope>NUCLEOTIDE SEQUENCE</scope>
</reference>
<name>A0A0P4WHX9_SCYOL</name>
<feature type="compositionally biased region" description="Basic and acidic residues" evidence="2">
    <location>
        <begin position="809"/>
        <end position="839"/>
    </location>
</feature>
<feature type="region of interest" description="Disordered" evidence="2">
    <location>
        <begin position="867"/>
        <end position="900"/>
    </location>
</feature>
<evidence type="ECO:0000256" key="1">
    <source>
        <dbReference type="SAM" id="Coils"/>
    </source>
</evidence>
<dbReference type="PANTHER" id="PTHR21574:SF0">
    <property type="entry name" value="CENTROSOMAL PROTEIN OF 120 KDA"/>
    <property type="match status" value="1"/>
</dbReference>
<evidence type="ECO:0000313" key="4">
    <source>
        <dbReference type="EMBL" id="JAI65526.1"/>
    </source>
</evidence>
<keyword evidence="1" id="KW-0175">Coiled coil</keyword>
<dbReference type="GO" id="GO:0005815">
    <property type="term" value="C:microtubule organizing center"/>
    <property type="evidence" value="ECO:0007669"/>
    <property type="project" value="TreeGrafter"/>
</dbReference>
<feature type="compositionally biased region" description="Polar residues" evidence="2">
    <location>
        <begin position="312"/>
        <end position="323"/>
    </location>
</feature>
<dbReference type="PANTHER" id="PTHR21574">
    <property type="entry name" value="CENTROSOMAL PROTEIN OF 120 KDA"/>
    <property type="match status" value="1"/>
</dbReference>
<feature type="compositionally biased region" description="Basic and acidic residues" evidence="2">
    <location>
        <begin position="889"/>
        <end position="900"/>
    </location>
</feature>
<feature type="compositionally biased region" description="Polar residues" evidence="2">
    <location>
        <begin position="796"/>
        <end position="808"/>
    </location>
</feature>
<dbReference type="InterPro" id="IPR022136">
    <property type="entry name" value="DUF3668"/>
</dbReference>